<organism evidence="1 2">
    <name type="scientific">Trichonephila clavipes</name>
    <name type="common">Golden silk orbweaver</name>
    <name type="synonym">Nephila clavipes</name>
    <dbReference type="NCBI Taxonomy" id="2585209"/>
    <lineage>
        <taxon>Eukaryota</taxon>
        <taxon>Metazoa</taxon>
        <taxon>Ecdysozoa</taxon>
        <taxon>Arthropoda</taxon>
        <taxon>Chelicerata</taxon>
        <taxon>Arachnida</taxon>
        <taxon>Araneae</taxon>
        <taxon>Araneomorphae</taxon>
        <taxon>Entelegynae</taxon>
        <taxon>Araneoidea</taxon>
        <taxon>Nephilidae</taxon>
        <taxon>Trichonephila</taxon>
    </lineage>
</organism>
<accession>A0A8X6UV25</accession>
<keyword evidence="2" id="KW-1185">Reference proteome</keyword>
<dbReference type="EMBL" id="BMAU01021062">
    <property type="protein sequence ID" value="GFX88873.1"/>
    <property type="molecule type" value="Genomic_DNA"/>
</dbReference>
<protein>
    <submittedName>
        <fullName evidence="1">DUF4817 domain-containing protein</fullName>
    </submittedName>
</protein>
<dbReference type="Proteomes" id="UP000887159">
    <property type="component" value="Unassembled WGS sequence"/>
</dbReference>
<gene>
    <name evidence="1" type="primary">NCL1_54318</name>
    <name evidence="1" type="ORF">TNCV_2575801</name>
</gene>
<evidence type="ECO:0000313" key="2">
    <source>
        <dbReference type="Proteomes" id="UP000887159"/>
    </source>
</evidence>
<name>A0A8X6UV25_TRICX</name>
<sequence>MIHTSNERVTQLKKFCSLGCGREKYANVFPSLADQRASRKMAIRNQKAFCAVQFAKTKSAPTVQRAFRIKSDCQSPNDDNILRRFPQFQTIGWLCKGKSTG</sequence>
<comment type="caution">
    <text evidence="1">The sequence shown here is derived from an EMBL/GenBank/DDBJ whole genome shotgun (WGS) entry which is preliminary data.</text>
</comment>
<dbReference type="AlphaFoldDB" id="A0A8X6UV25"/>
<reference evidence="1" key="1">
    <citation type="submission" date="2020-08" db="EMBL/GenBank/DDBJ databases">
        <title>Multicomponent nature underlies the extraordinary mechanical properties of spider dragline silk.</title>
        <authorList>
            <person name="Kono N."/>
            <person name="Nakamura H."/>
            <person name="Mori M."/>
            <person name="Yoshida Y."/>
            <person name="Ohtoshi R."/>
            <person name="Malay A.D."/>
            <person name="Moran D.A.P."/>
            <person name="Tomita M."/>
            <person name="Numata K."/>
            <person name="Arakawa K."/>
        </authorList>
    </citation>
    <scope>NUCLEOTIDE SEQUENCE</scope>
</reference>
<evidence type="ECO:0000313" key="1">
    <source>
        <dbReference type="EMBL" id="GFX88873.1"/>
    </source>
</evidence>
<proteinExistence type="predicted"/>